<organism evidence="1 2">
    <name type="scientific">Actinomadura bangladeshensis</name>
    <dbReference type="NCBI Taxonomy" id="453573"/>
    <lineage>
        <taxon>Bacteria</taxon>
        <taxon>Bacillati</taxon>
        <taxon>Actinomycetota</taxon>
        <taxon>Actinomycetes</taxon>
        <taxon>Streptosporangiales</taxon>
        <taxon>Thermomonosporaceae</taxon>
        <taxon>Actinomadura</taxon>
    </lineage>
</organism>
<dbReference type="AlphaFoldDB" id="A0A4R4P3F2"/>
<evidence type="ECO:0000313" key="1">
    <source>
        <dbReference type="EMBL" id="TDC16164.1"/>
    </source>
</evidence>
<evidence type="ECO:0000313" key="2">
    <source>
        <dbReference type="Proteomes" id="UP000295431"/>
    </source>
</evidence>
<accession>A0A4R4P3F2</accession>
<dbReference type="RefSeq" id="WP_131939411.1">
    <property type="nucleotide sequence ID" value="NZ_SMJW01000055.1"/>
</dbReference>
<protein>
    <submittedName>
        <fullName evidence="1">Uncharacterized protein</fullName>
    </submittedName>
</protein>
<dbReference type="OrthoDB" id="10010437at2"/>
<name>A0A4R4P3F2_9ACTN</name>
<dbReference type="EMBL" id="SMJW01000055">
    <property type="protein sequence ID" value="TDC16164.1"/>
    <property type="molecule type" value="Genomic_DNA"/>
</dbReference>
<keyword evidence="2" id="KW-1185">Reference proteome</keyword>
<sequence length="174" mass="18258">MTTAAGAEASITPVRDALLGRAREQAAAVVADAEREAAEVVRAARVEAARIVDEARAAGRADGRAAAAAERSRARGRARATVLAARRRAYDELRRRVRAGVGEMCAGARGPETARRLAAMAERRLGAAARTEEVPGGGVVARTPRAELDLSADVLAERAVAALGAEVTRLWNRK</sequence>
<gene>
    <name evidence="1" type="ORF">E1284_13540</name>
</gene>
<comment type="caution">
    <text evidence="1">The sequence shown here is derived from an EMBL/GenBank/DDBJ whole genome shotgun (WGS) entry which is preliminary data.</text>
</comment>
<proteinExistence type="predicted"/>
<reference evidence="1 2" key="1">
    <citation type="submission" date="2019-03" db="EMBL/GenBank/DDBJ databases">
        <title>Draft genome sequences of novel Actinobacteria.</title>
        <authorList>
            <person name="Sahin N."/>
            <person name="Ay H."/>
            <person name="Saygin H."/>
        </authorList>
    </citation>
    <scope>NUCLEOTIDE SEQUENCE [LARGE SCALE GENOMIC DNA]</scope>
    <source>
        <strain evidence="1 2">DSM 45347</strain>
    </source>
</reference>
<dbReference type="Proteomes" id="UP000295431">
    <property type="component" value="Unassembled WGS sequence"/>
</dbReference>